<sequence length="35" mass="4158">REPLMVLVRADPHLDPVRSDPRFDDLLRRIGFPEE</sequence>
<accession>X0S3H8</accession>
<proteinExistence type="predicted"/>
<protein>
    <submittedName>
        <fullName evidence="1">Uncharacterized protein</fullName>
    </submittedName>
</protein>
<evidence type="ECO:0000313" key="1">
    <source>
        <dbReference type="EMBL" id="GAF75623.1"/>
    </source>
</evidence>
<feature type="non-terminal residue" evidence="1">
    <location>
        <position position="1"/>
    </location>
</feature>
<dbReference type="AlphaFoldDB" id="X0S3H8"/>
<gene>
    <name evidence="1" type="ORF">S01H1_10956</name>
</gene>
<dbReference type="EMBL" id="BARS01005582">
    <property type="protein sequence ID" value="GAF75623.1"/>
    <property type="molecule type" value="Genomic_DNA"/>
</dbReference>
<comment type="caution">
    <text evidence="1">The sequence shown here is derived from an EMBL/GenBank/DDBJ whole genome shotgun (WGS) entry which is preliminary data.</text>
</comment>
<reference evidence="1" key="1">
    <citation type="journal article" date="2014" name="Front. Microbiol.">
        <title>High frequency of phylogenetically diverse reductive dehalogenase-homologous genes in deep subseafloor sedimentary metagenomes.</title>
        <authorList>
            <person name="Kawai M."/>
            <person name="Futagami T."/>
            <person name="Toyoda A."/>
            <person name="Takaki Y."/>
            <person name="Nishi S."/>
            <person name="Hori S."/>
            <person name="Arai W."/>
            <person name="Tsubouchi T."/>
            <person name="Morono Y."/>
            <person name="Uchiyama I."/>
            <person name="Ito T."/>
            <person name="Fujiyama A."/>
            <person name="Inagaki F."/>
            <person name="Takami H."/>
        </authorList>
    </citation>
    <scope>NUCLEOTIDE SEQUENCE</scope>
    <source>
        <strain evidence="1">Expedition CK06-06</strain>
    </source>
</reference>
<organism evidence="1">
    <name type="scientific">marine sediment metagenome</name>
    <dbReference type="NCBI Taxonomy" id="412755"/>
    <lineage>
        <taxon>unclassified sequences</taxon>
        <taxon>metagenomes</taxon>
        <taxon>ecological metagenomes</taxon>
    </lineage>
</organism>
<name>X0S3H8_9ZZZZ</name>